<comment type="caution">
    <text evidence="2">The sequence shown here is derived from an EMBL/GenBank/DDBJ whole genome shotgun (WGS) entry which is preliminary data.</text>
</comment>
<sequence>MEWEKRSVESMGITKISVIMLTYNREAFVPRAIESVLAQTLIDFEFIIIDNGSTDSSGKIADDYSKKDSRIRVIHRTGGNIGSGRNAGLDIASGDYIAFIDDDDYCETDFLEFLYNLAKTHNADIATCGSRKEENGNVSPNGIYEYDELHIMSTETAMENFIWRKLYNCAMPTKMVRRDLFNKGTFLETGKYDDVSTTYKYFVNAKRVVAYGLPKYTFYRHDGNNSNAATKHHLLNSEQLFEYLKAYNERTLYIAEHLPSLIPLARYSEWSYMLSMIEKINKFKLTNCNEPLEFMKKEIHKNLDEFLGGGFILKFEKEWVSRYLL</sequence>
<keyword evidence="3" id="KW-1185">Reference proteome</keyword>
<dbReference type="SUPFAM" id="SSF53448">
    <property type="entry name" value="Nucleotide-diphospho-sugar transferases"/>
    <property type="match status" value="1"/>
</dbReference>
<dbReference type="InterPro" id="IPR029044">
    <property type="entry name" value="Nucleotide-diphossugar_trans"/>
</dbReference>
<reference evidence="2 3" key="1">
    <citation type="submission" date="2015-09" db="EMBL/GenBank/DDBJ databases">
        <title>Genome sequence of Oxobacter pfennigii DSM 3222.</title>
        <authorList>
            <person name="Poehlein A."/>
            <person name="Bengelsdorf F.R."/>
            <person name="Schiel-Bengelsdorf B."/>
            <person name="Duerre P."/>
            <person name="Daniel R."/>
        </authorList>
    </citation>
    <scope>NUCLEOTIDE SEQUENCE [LARGE SCALE GENOMIC DNA]</scope>
    <source>
        <strain evidence="2 3">DSM 3222</strain>
    </source>
</reference>
<keyword evidence="2" id="KW-0328">Glycosyltransferase</keyword>
<organism evidence="2 3">
    <name type="scientific">Oxobacter pfennigii</name>
    <dbReference type="NCBI Taxonomy" id="36849"/>
    <lineage>
        <taxon>Bacteria</taxon>
        <taxon>Bacillati</taxon>
        <taxon>Bacillota</taxon>
        <taxon>Clostridia</taxon>
        <taxon>Eubacteriales</taxon>
        <taxon>Clostridiaceae</taxon>
        <taxon>Oxobacter</taxon>
    </lineage>
</organism>
<dbReference type="Gene3D" id="3.90.550.10">
    <property type="entry name" value="Spore Coat Polysaccharide Biosynthesis Protein SpsA, Chain A"/>
    <property type="match status" value="1"/>
</dbReference>
<dbReference type="PANTHER" id="PTHR22916">
    <property type="entry name" value="GLYCOSYLTRANSFERASE"/>
    <property type="match status" value="1"/>
</dbReference>
<dbReference type="Pfam" id="PF00535">
    <property type="entry name" value="Glycos_transf_2"/>
    <property type="match status" value="1"/>
</dbReference>
<dbReference type="InterPro" id="IPR001173">
    <property type="entry name" value="Glyco_trans_2-like"/>
</dbReference>
<keyword evidence="2" id="KW-0808">Transferase</keyword>
<dbReference type="Proteomes" id="UP000050326">
    <property type="component" value="Unassembled WGS sequence"/>
</dbReference>
<name>A0A0P8WAD6_9CLOT</name>
<dbReference type="EMBL" id="LKET01000029">
    <property type="protein sequence ID" value="KPU44671.1"/>
    <property type="molecule type" value="Genomic_DNA"/>
</dbReference>
<protein>
    <submittedName>
        <fullName evidence="2">Putative glycosyltransferase EpsJ</fullName>
        <ecNumber evidence="2">2.4.-.-</ecNumber>
    </submittedName>
</protein>
<accession>A0A0P8WAD6</accession>
<gene>
    <name evidence="2" type="primary">epsJ_1</name>
    <name evidence="2" type="ORF">OXPF_17570</name>
</gene>
<dbReference type="STRING" id="36849.OXPF_17570"/>
<evidence type="ECO:0000259" key="1">
    <source>
        <dbReference type="Pfam" id="PF00535"/>
    </source>
</evidence>
<evidence type="ECO:0000313" key="2">
    <source>
        <dbReference type="EMBL" id="KPU44671.1"/>
    </source>
</evidence>
<dbReference type="CDD" id="cd00761">
    <property type="entry name" value="Glyco_tranf_GTA_type"/>
    <property type="match status" value="1"/>
</dbReference>
<proteinExistence type="predicted"/>
<dbReference type="AlphaFoldDB" id="A0A0P8WAD6"/>
<dbReference type="PANTHER" id="PTHR22916:SF3">
    <property type="entry name" value="UDP-GLCNAC:BETAGAL BETA-1,3-N-ACETYLGLUCOSAMINYLTRANSFERASE-LIKE PROTEIN 1"/>
    <property type="match status" value="1"/>
</dbReference>
<dbReference type="EC" id="2.4.-.-" evidence="2"/>
<feature type="domain" description="Glycosyltransferase 2-like" evidence="1">
    <location>
        <begin position="17"/>
        <end position="183"/>
    </location>
</feature>
<evidence type="ECO:0000313" key="3">
    <source>
        <dbReference type="Proteomes" id="UP000050326"/>
    </source>
</evidence>
<dbReference type="GO" id="GO:0016758">
    <property type="term" value="F:hexosyltransferase activity"/>
    <property type="evidence" value="ECO:0007669"/>
    <property type="project" value="UniProtKB-ARBA"/>
</dbReference>